<evidence type="ECO:0000256" key="2">
    <source>
        <dbReference type="ARBA" id="ARBA00022777"/>
    </source>
</evidence>
<keyword evidence="1" id="KW-0808">Transferase</keyword>
<name>A0A076N1N0_AMYME</name>
<dbReference type="InterPro" id="IPR036890">
    <property type="entry name" value="HATPase_C_sf"/>
</dbReference>
<feature type="domain" description="GAF" evidence="4">
    <location>
        <begin position="183"/>
        <end position="332"/>
    </location>
</feature>
<dbReference type="STRING" id="1068978.AMETH_4623"/>
<evidence type="ECO:0000313" key="6">
    <source>
        <dbReference type="Proteomes" id="UP000062973"/>
    </source>
</evidence>
<dbReference type="Proteomes" id="UP000062973">
    <property type="component" value="Chromosome"/>
</dbReference>
<dbReference type="SUPFAM" id="SSF55874">
    <property type="entry name" value="ATPase domain of HSP90 chaperone/DNA topoisomerase II/histidine kinase"/>
    <property type="match status" value="1"/>
</dbReference>
<reference evidence="5 6" key="1">
    <citation type="submission" date="2014-07" db="EMBL/GenBank/DDBJ databases">
        <title>Whole Genome Sequence of the Amycolatopsis methanolica 239.</title>
        <authorList>
            <person name="Tang B."/>
        </authorList>
    </citation>
    <scope>NUCLEOTIDE SEQUENCE [LARGE SCALE GENOMIC DNA]</scope>
    <source>
        <strain evidence="5 6">239</strain>
    </source>
</reference>
<protein>
    <submittedName>
        <fullName evidence="5">GAF domain protein</fullName>
    </submittedName>
</protein>
<dbReference type="eggNOG" id="COG2203">
    <property type="taxonomic scope" value="Bacteria"/>
</dbReference>
<evidence type="ECO:0000256" key="3">
    <source>
        <dbReference type="ARBA" id="ARBA00023012"/>
    </source>
</evidence>
<dbReference type="KEGG" id="amq:AMETH_4623"/>
<evidence type="ECO:0000259" key="4">
    <source>
        <dbReference type="SMART" id="SM00065"/>
    </source>
</evidence>
<dbReference type="Pfam" id="PF01590">
    <property type="entry name" value="GAF"/>
    <property type="match status" value="1"/>
</dbReference>
<keyword evidence="3" id="KW-0902">Two-component regulatory system</keyword>
<proteinExistence type="predicted"/>
<dbReference type="GO" id="GO:0000160">
    <property type="term" value="P:phosphorelay signal transduction system"/>
    <property type="evidence" value="ECO:0007669"/>
    <property type="project" value="UniProtKB-KW"/>
</dbReference>
<dbReference type="PATRIC" id="fig|1068978.7.peg.4967"/>
<organism evidence="5 6">
    <name type="scientific">Amycolatopsis methanolica 239</name>
    <dbReference type="NCBI Taxonomy" id="1068978"/>
    <lineage>
        <taxon>Bacteria</taxon>
        <taxon>Bacillati</taxon>
        <taxon>Actinomycetota</taxon>
        <taxon>Actinomycetes</taxon>
        <taxon>Pseudonocardiales</taxon>
        <taxon>Pseudonocardiaceae</taxon>
        <taxon>Amycolatopsis</taxon>
        <taxon>Amycolatopsis methanolica group</taxon>
    </lineage>
</organism>
<keyword evidence="6" id="KW-1185">Reference proteome</keyword>
<dbReference type="InterPro" id="IPR029016">
    <property type="entry name" value="GAF-like_dom_sf"/>
</dbReference>
<dbReference type="Gene3D" id="3.30.450.40">
    <property type="match status" value="1"/>
</dbReference>
<gene>
    <name evidence="5" type="ORF">AMETH_4623</name>
</gene>
<sequence length="542" mass="57954">MTHPPVGVRTEYLLDAGSSRSVGAALQPVLAEIRTVLGASVGLVGYRPRTPDARLLMLAVDAPGDPDPPLPNEPFHLSGCPPRRRPSVVADLRLSSALRPRQLLLRSALVVPWADQHGDGLVIVGRTCAAPAFPGTATDLVRRLGGSVRRTVSSGRRLGAVEINRDLQRAMKEVAAAAVGCTDVAETLTTLLMSAQRLFGSDVAYLSLPELDVETFTFDQTLGIRTPDFRHLRIRDGQGLGGLARSLRQPVRSLNYACDSRLHAAPVAETAREGIVSAMATPIIVDEQVEAVLYVGDRRLHPFSETDEEVLAEFAAYATLGLKRRATEAYRRDVLRRQEQERLAYDLHDTAVRGLLEIGFAAEQVRDDLSGAPDVQASLATIAAAAERSMEALRGRLDLLVGGSTRRTAGDVLEEIAEASLRPDAGHRFLVRTPDSVLPDAVADALIRIGQEALVNVDLHAGSAAEVRLDVTAEEWVLSVTDAGGGARPACTSGTGSREHAHLGVLAMQRAADRVHGKVERLPAPSAEGFLVRATVPAGEGR</sequence>
<dbReference type="InterPro" id="IPR050482">
    <property type="entry name" value="Sensor_HK_TwoCompSys"/>
</dbReference>
<dbReference type="PANTHER" id="PTHR24421:SF61">
    <property type="entry name" value="OXYGEN SENSOR HISTIDINE KINASE NREB"/>
    <property type="match status" value="1"/>
</dbReference>
<dbReference type="SMART" id="SM00065">
    <property type="entry name" value="GAF"/>
    <property type="match status" value="2"/>
</dbReference>
<dbReference type="EMBL" id="CP009110">
    <property type="protein sequence ID" value="AIJ24715.1"/>
    <property type="molecule type" value="Genomic_DNA"/>
</dbReference>
<dbReference type="PANTHER" id="PTHR24421">
    <property type="entry name" value="NITRATE/NITRITE SENSOR PROTEIN NARX-RELATED"/>
    <property type="match status" value="1"/>
</dbReference>
<feature type="domain" description="GAF" evidence="4">
    <location>
        <begin position="21"/>
        <end position="162"/>
    </location>
</feature>
<evidence type="ECO:0000313" key="5">
    <source>
        <dbReference type="EMBL" id="AIJ24715.1"/>
    </source>
</evidence>
<dbReference type="eggNOG" id="COG4585">
    <property type="taxonomic scope" value="Bacteria"/>
</dbReference>
<keyword evidence="2" id="KW-0418">Kinase</keyword>
<dbReference type="Gene3D" id="3.30.565.10">
    <property type="entry name" value="Histidine kinase-like ATPase, C-terminal domain"/>
    <property type="match status" value="1"/>
</dbReference>
<dbReference type="InterPro" id="IPR003018">
    <property type="entry name" value="GAF"/>
</dbReference>
<dbReference type="HOGENOM" id="CLU_502184_0_0_11"/>
<dbReference type="GO" id="GO:0016301">
    <property type="term" value="F:kinase activity"/>
    <property type="evidence" value="ECO:0007669"/>
    <property type="project" value="UniProtKB-KW"/>
</dbReference>
<evidence type="ECO:0000256" key="1">
    <source>
        <dbReference type="ARBA" id="ARBA00022679"/>
    </source>
</evidence>
<accession>A0A076N1N0</accession>
<dbReference type="SUPFAM" id="SSF55781">
    <property type="entry name" value="GAF domain-like"/>
    <property type="match status" value="1"/>
</dbReference>
<dbReference type="AlphaFoldDB" id="A0A076N1N0"/>